<reference evidence="7" key="2">
    <citation type="submission" date="2018-04" db="EMBL/GenBank/DDBJ databases">
        <title>OnivRS2 (Oryza nivara Reference Sequence Version 2).</title>
        <authorList>
            <person name="Zhang J."/>
            <person name="Kudrna D."/>
            <person name="Lee S."/>
            <person name="Talag J."/>
            <person name="Rajasekar S."/>
            <person name="Welchert J."/>
            <person name="Hsing Y.-I."/>
            <person name="Wing R.A."/>
        </authorList>
    </citation>
    <scope>NUCLEOTIDE SEQUENCE [LARGE SCALE GENOMIC DNA]</scope>
    <source>
        <strain evidence="7">SL10</strain>
    </source>
</reference>
<dbReference type="InterPro" id="IPR033121">
    <property type="entry name" value="PEPTIDASE_A1"/>
</dbReference>
<dbReference type="PROSITE" id="PS51767">
    <property type="entry name" value="PEPTIDASE_A1"/>
    <property type="match status" value="1"/>
</dbReference>
<keyword evidence="2" id="KW-0645">Protease</keyword>
<name>A0A0E0HDT8_ORYNI</name>
<dbReference type="GO" id="GO:0006508">
    <property type="term" value="P:proteolysis"/>
    <property type="evidence" value="ECO:0007669"/>
    <property type="project" value="UniProtKB-KW"/>
</dbReference>
<dbReference type="InterPro" id="IPR021109">
    <property type="entry name" value="Peptidase_aspartic_dom_sf"/>
</dbReference>
<keyword evidence="5" id="KW-0325">Glycoprotein</keyword>
<comment type="similarity">
    <text evidence="1">Belongs to the peptidase A1 family.</text>
</comment>
<dbReference type="OMA" id="FVWVPCE"/>
<evidence type="ECO:0000256" key="4">
    <source>
        <dbReference type="ARBA" id="ARBA00022801"/>
    </source>
</evidence>
<keyword evidence="8" id="KW-1185">Reference proteome</keyword>
<dbReference type="EnsemblPlants" id="ONIVA05G15370.1">
    <property type="protein sequence ID" value="ONIVA05G15370.1"/>
    <property type="gene ID" value="ONIVA05G15370"/>
</dbReference>
<protein>
    <recommendedName>
        <fullName evidence="6">Peptidase A1 domain-containing protein</fullName>
    </recommendedName>
</protein>
<dbReference type="InterPro" id="IPR032861">
    <property type="entry name" value="TAXi_N"/>
</dbReference>
<sequence>MADRIPAVAIAIPSLIIFLVLMPGIVTAGLVPRFKVSPKANKQLRDFFKDRAWDTVGQATIPGDGDGGGSNNDGQTRAPATTFNTYVISLYVGRPPQIVYGSLDVGSELVWVPCSFCEDRTNTACDQQAKQEGFYLMSSSESFVGQTCGGTNCLNFLPNDARRCDGIGRCAYVYTYGGANGKKTSGTLSMDEFTFGSTKINVSFGCGFPDQVDFRGQPGVIGLNRGRVSLVTQLQLGRFSYYFAPEDRAGDSVFRFAEDAVPQTSRPSYTRFLTTGAAASRYPLLYIVGLAGVRVGDKSLSFSGGSDGDGSIDAFLSTSVPVTYLERTAYGLLKQELTNTVGFAIGSSVLGLDMCYTDGKVFPDMALVFAGGAVMQLQPRNYLYRDASTGLECLTILPSPDAGGLSLLGSLIQTGTHMIYDIEGSRLGFESFDQPSNRASSASAAASPQIPTAAAIACSVWCVVASMFL</sequence>
<reference evidence="7" key="1">
    <citation type="submission" date="2015-04" db="UniProtKB">
        <authorList>
            <consortium name="EnsemblPlants"/>
        </authorList>
    </citation>
    <scope>IDENTIFICATION</scope>
    <source>
        <strain evidence="7">SL10</strain>
    </source>
</reference>
<dbReference type="AlphaFoldDB" id="A0A0E0HDT8"/>
<dbReference type="HOGENOM" id="CLU_005738_2_1_1"/>
<organism evidence="7">
    <name type="scientific">Oryza nivara</name>
    <name type="common">Indian wild rice</name>
    <name type="synonym">Oryza sativa f. spontanea</name>
    <dbReference type="NCBI Taxonomy" id="4536"/>
    <lineage>
        <taxon>Eukaryota</taxon>
        <taxon>Viridiplantae</taxon>
        <taxon>Streptophyta</taxon>
        <taxon>Embryophyta</taxon>
        <taxon>Tracheophyta</taxon>
        <taxon>Spermatophyta</taxon>
        <taxon>Magnoliopsida</taxon>
        <taxon>Liliopsida</taxon>
        <taxon>Poales</taxon>
        <taxon>Poaceae</taxon>
        <taxon>BOP clade</taxon>
        <taxon>Oryzoideae</taxon>
        <taxon>Oryzeae</taxon>
        <taxon>Oryzinae</taxon>
        <taxon>Oryza</taxon>
    </lineage>
</organism>
<dbReference type="eggNOG" id="KOG1339">
    <property type="taxonomic scope" value="Eukaryota"/>
</dbReference>
<evidence type="ECO:0000313" key="7">
    <source>
        <dbReference type="EnsemblPlants" id="ONIVA05G15370.1"/>
    </source>
</evidence>
<evidence type="ECO:0000259" key="6">
    <source>
        <dbReference type="PROSITE" id="PS51767"/>
    </source>
</evidence>
<dbReference type="Gramene" id="ONIVA05G15370.1">
    <property type="protein sequence ID" value="ONIVA05G15370.1"/>
    <property type="gene ID" value="ONIVA05G15370"/>
</dbReference>
<evidence type="ECO:0000256" key="5">
    <source>
        <dbReference type="ARBA" id="ARBA00023180"/>
    </source>
</evidence>
<dbReference type="InterPro" id="IPR051708">
    <property type="entry name" value="Plant_Aspart_Prot_A1"/>
</dbReference>
<dbReference type="Pfam" id="PF14543">
    <property type="entry name" value="TAXi_N"/>
    <property type="match status" value="1"/>
</dbReference>
<dbReference type="InterPro" id="IPR032799">
    <property type="entry name" value="TAXi_C"/>
</dbReference>
<accession>A0A0E0HDT8</accession>
<dbReference type="PANTHER" id="PTHR47967:SF85">
    <property type="entry name" value="OS05G0384300 PROTEIN"/>
    <property type="match status" value="1"/>
</dbReference>
<dbReference type="Proteomes" id="UP000006591">
    <property type="component" value="Chromosome 5"/>
</dbReference>
<proteinExistence type="inferred from homology"/>
<dbReference type="SUPFAM" id="SSF50630">
    <property type="entry name" value="Acid proteases"/>
    <property type="match status" value="1"/>
</dbReference>
<feature type="domain" description="Peptidase A1" evidence="6">
    <location>
        <begin position="86"/>
        <end position="430"/>
    </location>
</feature>
<keyword evidence="4" id="KW-0378">Hydrolase</keyword>
<evidence type="ECO:0000256" key="2">
    <source>
        <dbReference type="ARBA" id="ARBA00022670"/>
    </source>
</evidence>
<dbReference type="STRING" id="4536.A0A0E0HDT8"/>
<dbReference type="Pfam" id="PF14541">
    <property type="entry name" value="TAXi_C"/>
    <property type="match status" value="1"/>
</dbReference>
<evidence type="ECO:0000313" key="8">
    <source>
        <dbReference type="Proteomes" id="UP000006591"/>
    </source>
</evidence>
<dbReference type="Gene3D" id="2.40.70.10">
    <property type="entry name" value="Acid Proteases"/>
    <property type="match status" value="2"/>
</dbReference>
<dbReference type="GO" id="GO:0004190">
    <property type="term" value="F:aspartic-type endopeptidase activity"/>
    <property type="evidence" value="ECO:0007669"/>
    <property type="project" value="UniProtKB-KW"/>
</dbReference>
<dbReference type="InterPro" id="IPR034161">
    <property type="entry name" value="Pepsin-like_plant"/>
</dbReference>
<dbReference type="CDD" id="cd05476">
    <property type="entry name" value="pepsin_A_like_plant"/>
    <property type="match status" value="1"/>
</dbReference>
<keyword evidence="3" id="KW-0064">Aspartyl protease</keyword>
<dbReference type="GO" id="GO:0005576">
    <property type="term" value="C:extracellular region"/>
    <property type="evidence" value="ECO:0007669"/>
    <property type="project" value="TreeGrafter"/>
</dbReference>
<dbReference type="PANTHER" id="PTHR47967">
    <property type="entry name" value="OS07G0603500 PROTEIN-RELATED"/>
    <property type="match status" value="1"/>
</dbReference>
<evidence type="ECO:0000256" key="1">
    <source>
        <dbReference type="ARBA" id="ARBA00007447"/>
    </source>
</evidence>
<evidence type="ECO:0000256" key="3">
    <source>
        <dbReference type="ARBA" id="ARBA00022750"/>
    </source>
</evidence>